<evidence type="ECO:0000256" key="9">
    <source>
        <dbReference type="HAMAP-Rule" id="MF_00115"/>
    </source>
</evidence>
<keyword evidence="2 9" id="KW-0813">Transport</keyword>
<keyword evidence="6 9" id="KW-0406">Ion transport</keyword>
<comment type="subunit">
    <text evidence="9">Homopentamer.</text>
</comment>
<reference evidence="11" key="1">
    <citation type="submission" date="2020-08" db="EMBL/GenBank/DDBJ databases">
        <title>Genome public.</title>
        <authorList>
            <person name="Liu C."/>
            <person name="Sun Q."/>
        </authorList>
    </citation>
    <scope>NUCLEOTIDE SEQUENCE</scope>
    <source>
        <strain evidence="11">NSJ-12</strain>
    </source>
</reference>
<evidence type="ECO:0000256" key="1">
    <source>
        <dbReference type="ARBA" id="ARBA00004141"/>
    </source>
</evidence>
<keyword evidence="3 9" id="KW-1003">Cell membrane</keyword>
<name>A0A926EKZ0_9FIRM</name>
<dbReference type="InterPro" id="IPR036019">
    <property type="entry name" value="MscL_channel"/>
</dbReference>
<evidence type="ECO:0000256" key="4">
    <source>
        <dbReference type="ARBA" id="ARBA00022692"/>
    </source>
</evidence>
<evidence type="ECO:0000313" key="11">
    <source>
        <dbReference type="EMBL" id="MBC8580975.1"/>
    </source>
</evidence>
<dbReference type="PANTHER" id="PTHR30266">
    <property type="entry name" value="MECHANOSENSITIVE CHANNEL MSCL"/>
    <property type="match status" value="1"/>
</dbReference>
<feature type="transmembrane region" description="Helical" evidence="9">
    <location>
        <begin position="76"/>
        <end position="98"/>
    </location>
</feature>
<dbReference type="GO" id="GO:0008381">
    <property type="term" value="F:mechanosensitive monoatomic ion channel activity"/>
    <property type="evidence" value="ECO:0007669"/>
    <property type="project" value="UniProtKB-UniRule"/>
</dbReference>
<dbReference type="EMBL" id="JACRSY010000033">
    <property type="protein sequence ID" value="MBC8580975.1"/>
    <property type="molecule type" value="Genomic_DNA"/>
</dbReference>
<feature type="coiled-coil region" evidence="10">
    <location>
        <begin position="94"/>
        <end position="157"/>
    </location>
</feature>
<keyword evidence="8 9" id="KW-0407">Ion channel</keyword>
<dbReference type="AlphaFoldDB" id="A0A926EKZ0"/>
<dbReference type="Gene3D" id="1.10.1200.120">
    <property type="entry name" value="Large-conductance mechanosensitive channel, MscL, domain 1"/>
    <property type="match status" value="1"/>
</dbReference>
<comment type="subcellular location">
    <subcellularLocation>
        <location evidence="9">Cell membrane</location>
        <topology evidence="9">Multi-pass membrane protein</topology>
    </subcellularLocation>
    <subcellularLocation>
        <location evidence="1">Membrane</location>
        <topology evidence="1">Multi-pass membrane protein</topology>
    </subcellularLocation>
</comment>
<gene>
    <name evidence="9 11" type="primary">mscL</name>
    <name evidence="11" type="ORF">H8718_15765</name>
</gene>
<evidence type="ECO:0000256" key="8">
    <source>
        <dbReference type="ARBA" id="ARBA00023303"/>
    </source>
</evidence>
<evidence type="ECO:0000313" key="12">
    <source>
        <dbReference type="Proteomes" id="UP000655830"/>
    </source>
</evidence>
<dbReference type="PANTHER" id="PTHR30266:SF2">
    <property type="entry name" value="LARGE-CONDUCTANCE MECHANOSENSITIVE CHANNEL"/>
    <property type="match status" value="1"/>
</dbReference>
<dbReference type="NCBIfam" id="TIGR00220">
    <property type="entry name" value="mscL"/>
    <property type="match status" value="1"/>
</dbReference>
<dbReference type="Pfam" id="PF01741">
    <property type="entry name" value="MscL"/>
    <property type="match status" value="1"/>
</dbReference>
<dbReference type="InterPro" id="IPR001185">
    <property type="entry name" value="MS_channel"/>
</dbReference>
<dbReference type="Proteomes" id="UP000655830">
    <property type="component" value="Unassembled WGS sequence"/>
</dbReference>
<dbReference type="HAMAP" id="MF_00115">
    <property type="entry name" value="MscL"/>
    <property type="match status" value="1"/>
</dbReference>
<accession>A0A926EKZ0</accession>
<keyword evidence="7 9" id="KW-0472">Membrane</keyword>
<evidence type="ECO:0000256" key="6">
    <source>
        <dbReference type="ARBA" id="ARBA00023065"/>
    </source>
</evidence>
<keyword evidence="5 9" id="KW-1133">Transmembrane helix</keyword>
<keyword evidence="12" id="KW-1185">Reference proteome</keyword>
<evidence type="ECO:0000256" key="7">
    <source>
        <dbReference type="ARBA" id="ARBA00023136"/>
    </source>
</evidence>
<keyword evidence="10" id="KW-0175">Coiled coil</keyword>
<comment type="similarity">
    <text evidence="9">Belongs to the MscL family.</text>
</comment>
<dbReference type="PRINTS" id="PR01264">
    <property type="entry name" value="MECHCHANNEL"/>
</dbReference>
<sequence>MLKEFKAFAMKGNVVDMVIGVVIGGAFGKIVTSLVNDMIMPVFSLLTGRVSFTNWKWVVDPPREGLEPIIINYGSFLQNVFDFLIIAFSIFITIKFITRMANKMKQQKEEEIKEEIKEEPKVSAEELLLREIRDLLKEKQENKEEALINEVSLAIENQKE</sequence>
<dbReference type="SUPFAM" id="SSF81330">
    <property type="entry name" value="Gated mechanosensitive channel"/>
    <property type="match status" value="1"/>
</dbReference>
<dbReference type="InterPro" id="IPR037673">
    <property type="entry name" value="MSC/AndL"/>
</dbReference>
<organism evidence="11 12">
    <name type="scientific">Zhenhengia yiwuensis</name>
    <dbReference type="NCBI Taxonomy" id="2763666"/>
    <lineage>
        <taxon>Bacteria</taxon>
        <taxon>Bacillati</taxon>
        <taxon>Bacillota</taxon>
        <taxon>Clostridia</taxon>
        <taxon>Lachnospirales</taxon>
        <taxon>Lachnospiraceae</taxon>
        <taxon>Zhenhengia</taxon>
    </lineage>
</organism>
<comment type="function">
    <text evidence="9">Channel that opens in response to stretch forces in the membrane lipid bilayer. May participate in the regulation of osmotic pressure changes within the cell.</text>
</comment>
<comment type="caution">
    <text evidence="11">The sequence shown here is derived from an EMBL/GenBank/DDBJ whole genome shotgun (WGS) entry which is preliminary data.</text>
</comment>
<evidence type="ECO:0000256" key="2">
    <source>
        <dbReference type="ARBA" id="ARBA00022448"/>
    </source>
</evidence>
<keyword evidence="4 9" id="KW-0812">Transmembrane</keyword>
<evidence type="ECO:0000256" key="10">
    <source>
        <dbReference type="SAM" id="Coils"/>
    </source>
</evidence>
<evidence type="ECO:0000256" key="3">
    <source>
        <dbReference type="ARBA" id="ARBA00022475"/>
    </source>
</evidence>
<feature type="transmembrane region" description="Helical" evidence="9">
    <location>
        <begin position="12"/>
        <end position="35"/>
    </location>
</feature>
<protein>
    <recommendedName>
        <fullName evidence="9">Large-conductance mechanosensitive channel</fullName>
    </recommendedName>
</protein>
<dbReference type="NCBIfam" id="NF001843">
    <property type="entry name" value="PRK00567.1-4"/>
    <property type="match status" value="1"/>
</dbReference>
<dbReference type="GO" id="GO:0005886">
    <property type="term" value="C:plasma membrane"/>
    <property type="evidence" value="ECO:0007669"/>
    <property type="project" value="UniProtKB-SubCell"/>
</dbReference>
<evidence type="ECO:0000256" key="5">
    <source>
        <dbReference type="ARBA" id="ARBA00022989"/>
    </source>
</evidence>
<proteinExistence type="inferred from homology"/>